<keyword evidence="3" id="KW-0808">Transferase</keyword>
<dbReference type="InterPro" id="IPR000014">
    <property type="entry name" value="PAS"/>
</dbReference>
<dbReference type="NCBIfam" id="TIGR00229">
    <property type="entry name" value="sensory_box"/>
    <property type="match status" value="1"/>
</dbReference>
<dbReference type="Gene3D" id="3.30.450.20">
    <property type="entry name" value="PAS domain"/>
    <property type="match status" value="1"/>
</dbReference>
<comment type="caution">
    <text evidence="17">The sequence shown here is derived from an EMBL/GenBank/DDBJ whole genome shotgun (WGS) entry which is preliminary data.</text>
</comment>
<dbReference type="AlphaFoldDB" id="A0A132MMN8"/>
<dbReference type="GO" id="GO:0005524">
    <property type="term" value="F:ATP binding"/>
    <property type="evidence" value="ECO:0007669"/>
    <property type="project" value="UniProtKB-KW"/>
</dbReference>
<dbReference type="GO" id="GO:0006355">
    <property type="term" value="P:regulation of DNA-templated transcription"/>
    <property type="evidence" value="ECO:0007669"/>
    <property type="project" value="InterPro"/>
</dbReference>
<keyword evidence="9" id="KW-0460">Magnesium</keyword>
<dbReference type="InterPro" id="IPR001932">
    <property type="entry name" value="PPM-type_phosphatase-like_dom"/>
</dbReference>
<dbReference type="RefSeq" id="WP_066883988.1">
    <property type="nucleotide sequence ID" value="NZ_JYIJ01000019.1"/>
</dbReference>
<evidence type="ECO:0000256" key="6">
    <source>
        <dbReference type="ARBA" id="ARBA00022777"/>
    </source>
</evidence>
<comment type="function">
    <text evidence="13">Primarily acts as an independent SigF regulator that is sensitive to the osmosensory signal, mediating the cross talk of PknD with the SigF regulon. Possesses both phosphatase and kinase activities. The kinase domain functions as a classic anti-sigma factor-like kinase to phosphorylate the anti-anti-sigma factor domain at the canonical regulatory site, and the phosphatase domain antagonizes this activity.</text>
</comment>
<keyword evidence="4" id="KW-0479">Metal-binding</keyword>
<evidence type="ECO:0000256" key="12">
    <source>
        <dbReference type="ARBA" id="ARBA00047761"/>
    </source>
</evidence>
<dbReference type="Gene3D" id="3.30.450.40">
    <property type="match status" value="1"/>
</dbReference>
<dbReference type="InterPro" id="IPR036890">
    <property type="entry name" value="HATPase_C_sf"/>
</dbReference>
<dbReference type="SMART" id="SM00331">
    <property type="entry name" value="PP2C_SIG"/>
    <property type="match status" value="1"/>
</dbReference>
<dbReference type="InterPro" id="IPR003018">
    <property type="entry name" value="GAF"/>
</dbReference>
<evidence type="ECO:0000313" key="18">
    <source>
        <dbReference type="Proteomes" id="UP000070188"/>
    </source>
</evidence>
<evidence type="ECO:0000256" key="14">
    <source>
        <dbReference type="ARBA" id="ARBA00075117"/>
    </source>
</evidence>
<evidence type="ECO:0000256" key="8">
    <source>
        <dbReference type="ARBA" id="ARBA00022840"/>
    </source>
</evidence>
<evidence type="ECO:0000256" key="1">
    <source>
        <dbReference type="ARBA" id="ARBA00013081"/>
    </source>
</evidence>
<dbReference type="FunFam" id="3.60.40.10:FF:000005">
    <property type="entry name" value="Serine/threonine protein phosphatase"/>
    <property type="match status" value="1"/>
</dbReference>
<dbReference type="SMART" id="SM00091">
    <property type="entry name" value="PAS"/>
    <property type="match status" value="1"/>
</dbReference>
<dbReference type="SUPFAM" id="SSF55785">
    <property type="entry name" value="PYP-like sensor domain (PAS domain)"/>
    <property type="match status" value="1"/>
</dbReference>
<dbReference type="OrthoDB" id="118142at2"/>
<dbReference type="PANTHER" id="PTHR43156:SF2">
    <property type="entry name" value="STAGE II SPORULATION PROTEIN E"/>
    <property type="match status" value="1"/>
</dbReference>
<dbReference type="CDD" id="cd16936">
    <property type="entry name" value="HATPase_RsbW-like"/>
    <property type="match status" value="1"/>
</dbReference>
<dbReference type="Pfam" id="PF07228">
    <property type="entry name" value="SpoIIE"/>
    <property type="match status" value="1"/>
</dbReference>
<evidence type="ECO:0000256" key="5">
    <source>
        <dbReference type="ARBA" id="ARBA00022741"/>
    </source>
</evidence>
<name>A0A132MMN8_9ACTN</name>
<evidence type="ECO:0000256" key="4">
    <source>
        <dbReference type="ARBA" id="ARBA00022723"/>
    </source>
</evidence>
<dbReference type="Gene3D" id="3.60.40.10">
    <property type="entry name" value="PPM-type phosphatase domain"/>
    <property type="match status" value="1"/>
</dbReference>
<evidence type="ECO:0000256" key="10">
    <source>
        <dbReference type="ARBA" id="ARBA00022912"/>
    </source>
</evidence>
<evidence type="ECO:0000256" key="3">
    <source>
        <dbReference type="ARBA" id="ARBA00022679"/>
    </source>
</evidence>
<keyword evidence="5" id="KW-0547">Nucleotide-binding</keyword>
<dbReference type="PATRIC" id="fig|1469144.10.peg.727"/>
<keyword evidence="2" id="KW-0597">Phosphoprotein</keyword>
<dbReference type="Proteomes" id="UP000070188">
    <property type="component" value="Unassembled WGS sequence"/>
</dbReference>
<evidence type="ECO:0000256" key="11">
    <source>
        <dbReference type="ARBA" id="ARBA00023211"/>
    </source>
</evidence>
<dbReference type="Pfam" id="PF13185">
    <property type="entry name" value="GAF_2"/>
    <property type="match status" value="1"/>
</dbReference>
<keyword evidence="6" id="KW-0418">Kinase</keyword>
<keyword evidence="8" id="KW-0067">ATP-binding</keyword>
<dbReference type="STRING" id="1469144.LI90_626"/>
<keyword evidence="10" id="KW-0904">Protein phosphatase</keyword>
<keyword evidence="7" id="KW-0378">Hydrolase</keyword>
<evidence type="ECO:0000256" key="15">
    <source>
        <dbReference type="ARBA" id="ARBA00081350"/>
    </source>
</evidence>
<dbReference type="SUPFAM" id="SSF81606">
    <property type="entry name" value="PP2C-like"/>
    <property type="match status" value="1"/>
</dbReference>
<evidence type="ECO:0000256" key="7">
    <source>
        <dbReference type="ARBA" id="ARBA00022801"/>
    </source>
</evidence>
<keyword evidence="18" id="KW-1185">Reference proteome</keyword>
<sequence length="697" mass="74766">MTDPYDPPLREVLDALGHAVAITDTDLVVRVWNTAAEQLLGWTRDEAVGRSILDLGIAPEDPGQASELAAQVLAGRPWEGSFQIRAKNGGPLIGRFRCTPLRGPDGAVTSIVVTGRDALDSRHQQQKALARLALMSRAGLLLGTSLEVNRTLSTVAELLVPGIADHCFIDLFDETGRLVRLVNAHTVGDSDTGWVPVGQAPRYPSDHPVAEALRTGRGVLLDDVRRLDATAAAAPNPAVVKWARRVGLRAVIAAPLGGPHGVRGVLCVMTSVSGRRYDTDDLDMVEELAARAGLALDNAALYDRQRSLSLTLQRSLLPGMLPRVDGVEVAYQYRPGADAEVGGDFYDVIPLPTGRVGIVIGDVQGRGAHAAAVMGQLRAALRAYAVLDLPPARLLTHLDELVQGLDDSLMVTCVYAVYDPFTRRCVVANAGNPPPLLLHPSACASLAGPADAPLGMGGGTPYEQHEYLVPPGGGLLLYTDGVVERRDLRVDQGVNRLRTALAEPPGGPEELCEAALRAAPGEPEDDQAVLAVRTADAELPMSRLTLPALPASASSARRHTREVLAEWGLREHREIAELLVSELVTNSIRHALDAAWLVPRPGAAFDVSRLRRCRRLELVLRRGRNALWGEVYDGDVRLPRMRVAGELDEGGRGLHLVDALSTQWGVRPTRRGKAVWFELTIDGAEPALARRRPGGGS</sequence>
<proteinExistence type="predicted"/>
<dbReference type="SUPFAM" id="SSF55781">
    <property type="entry name" value="GAF domain-like"/>
    <property type="match status" value="1"/>
</dbReference>
<dbReference type="InterPro" id="IPR052016">
    <property type="entry name" value="Bact_Sigma-Reg"/>
</dbReference>
<dbReference type="InterPro" id="IPR035965">
    <property type="entry name" value="PAS-like_dom_sf"/>
</dbReference>
<dbReference type="Gene3D" id="3.30.565.10">
    <property type="entry name" value="Histidine kinase-like ATPase, C-terminal domain"/>
    <property type="match status" value="1"/>
</dbReference>
<evidence type="ECO:0000256" key="2">
    <source>
        <dbReference type="ARBA" id="ARBA00022553"/>
    </source>
</evidence>
<dbReference type="GO" id="GO:0016301">
    <property type="term" value="F:kinase activity"/>
    <property type="evidence" value="ECO:0007669"/>
    <property type="project" value="UniProtKB-KW"/>
</dbReference>
<dbReference type="CDD" id="cd00130">
    <property type="entry name" value="PAS"/>
    <property type="match status" value="1"/>
</dbReference>
<dbReference type="InterPro" id="IPR029016">
    <property type="entry name" value="GAF-like_dom_sf"/>
</dbReference>
<dbReference type="InterPro" id="IPR036457">
    <property type="entry name" value="PPM-type-like_dom_sf"/>
</dbReference>
<evidence type="ECO:0000259" key="16">
    <source>
        <dbReference type="PROSITE" id="PS50112"/>
    </source>
</evidence>
<gene>
    <name evidence="17" type="ORF">LI90_626</name>
</gene>
<keyword evidence="11" id="KW-0464">Manganese</keyword>
<dbReference type="GO" id="GO:0004722">
    <property type="term" value="F:protein serine/threonine phosphatase activity"/>
    <property type="evidence" value="ECO:0007669"/>
    <property type="project" value="UniProtKB-EC"/>
</dbReference>
<organism evidence="17 18">
    <name type="scientific">Carbonactinospora thermoautotrophica</name>
    <dbReference type="NCBI Taxonomy" id="1469144"/>
    <lineage>
        <taxon>Bacteria</taxon>
        <taxon>Bacillati</taxon>
        <taxon>Actinomycetota</taxon>
        <taxon>Actinomycetes</taxon>
        <taxon>Kitasatosporales</taxon>
        <taxon>Carbonactinosporaceae</taxon>
        <taxon>Carbonactinospora</taxon>
    </lineage>
</organism>
<comment type="catalytic activity">
    <reaction evidence="12">
        <text>O-phospho-L-seryl-[protein] + H2O = L-seryl-[protein] + phosphate</text>
        <dbReference type="Rhea" id="RHEA:20629"/>
        <dbReference type="Rhea" id="RHEA-COMP:9863"/>
        <dbReference type="Rhea" id="RHEA-COMP:11604"/>
        <dbReference type="ChEBI" id="CHEBI:15377"/>
        <dbReference type="ChEBI" id="CHEBI:29999"/>
        <dbReference type="ChEBI" id="CHEBI:43474"/>
        <dbReference type="ChEBI" id="CHEBI:83421"/>
        <dbReference type="EC" id="3.1.3.16"/>
    </reaction>
</comment>
<dbReference type="PROSITE" id="PS50112">
    <property type="entry name" value="PAS"/>
    <property type="match status" value="1"/>
</dbReference>
<accession>A0A132MMN8</accession>
<dbReference type="Pfam" id="PF00989">
    <property type="entry name" value="PAS"/>
    <property type="match status" value="1"/>
</dbReference>
<dbReference type="InterPro" id="IPR013767">
    <property type="entry name" value="PAS_fold"/>
</dbReference>
<feature type="domain" description="PAS" evidence="16">
    <location>
        <begin position="5"/>
        <end position="76"/>
    </location>
</feature>
<dbReference type="EC" id="3.1.3.16" evidence="1"/>
<dbReference type="SMART" id="SM00065">
    <property type="entry name" value="GAF"/>
    <property type="match status" value="1"/>
</dbReference>
<reference evidence="18" key="1">
    <citation type="submission" date="2015-04" db="EMBL/GenBank/DDBJ databases">
        <title>Physiological reanalysis, assessment of diazotrophy, and genome sequences of multiple isolates of Streptomyces thermoautotrophicus.</title>
        <authorList>
            <person name="MacKellar D.C."/>
            <person name="Lieber L."/>
            <person name="Norman J."/>
            <person name="Bolger A."/>
            <person name="Tobin C."/>
            <person name="Murray J.W."/>
            <person name="Chang R."/>
            <person name="Ford T."/>
            <person name="Nguyen P.Q."/>
            <person name="Woodward J."/>
            <person name="Permingeat H."/>
            <person name="Joshi N.S."/>
            <person name="Silver P.A."/>
            <person name="Usadel B."/>
            <person name="Rutherford A.W."/>
            <person name="Friesen M."/>
            <person name="Prell J."/>
        </authorList>
    </citation>
    <scope>NUCLEOTIDE SEQUENCE [LARGE SCALE GENOMIC DNA]</scope>
    <source>
        <strain evidence="18">H1</strain>
    </source>
</reference>
<dbReference type="PANTHER" id="PTHR43156">
    <property type="entry name" value="STAGE II SPORULATION PROTEIN E-RELATED"/>
    <property type="match status" value="1"/>
</dbReference>
<evidence type="ECO:0000256" key="9">
    <source>
        <dbReference type="ARBA" id="ARBA00022842"/>
    </source>
</evidence>
<evidence type="ECO:0000256" key="13">
    <source>
        <dbReference type="ARBA" id="ARBA00056274"/>
    </source>
</evidence>
<evidence type="ECO:0000313" key="17">
    <source>
        <dbReference type="EMBL" id="KWW98995.1"/>
    </source>
</evidence>
<dbReference type="EMBL" id="LAXD01000001">
    <property type="protein sequence ID" value="KWW98995.1"/>
    <property type="molecule type" value="Genomic_DNA"/>
</dbReference>
<protein>
    <recommendedName>
        <fullName evidence="1">protein-serine/threonine phosphatase</fullName>
        <ecNumber evidence="1">3.1.3.16</ecNumber>
    </recommendedName>
    <alternativeName>
        <fullName evidence="15">Protein-serine/threonine phosphatase</fullName>
    </alternativeName>
    <alternativeName>
        <fullName evidence="14">Serine/threonine-protein kinase</fullName>
    </alternativeName>
</protein>
<dbReference type="GO" id="GO:0046872">
    <property type="term" value="F:metal ion binding"/>
    <property type="evidence" value="ECO:0007669"/>
    <property type="project" value="UniProtKB-KW"/>
</dbReference>